<dbReference type="EMBL" id="NAJQ01000123">
    <property type="protein sequence ID" value="TKA77993.1"/>
    <property type="molecule type" value="Genomic_DNA"/>
</dbReference>
<dbReference type="AlphaFoldDB" id="A0A4U0XRG7"/>
<feature type="compositionally biased region" description="Basic and acidic residues" evidence="1">
    <location>
        <begin position="36"/>
        <end position="52"/>
    </location>
</feature>
<evidence type="ECO:0000313" key="3">
    <source>
        <dbReference type="Proteomes" id="UP000309340"/>
    </source>
</evidence>
<accession>A0A4U0XRG7</accession>
<evidence type="ECO:0000313" key="2">
    <source>
        <dbReference type="EMBL" id="TKA77993.1"/>
    </source>
</evidence>
<protein>
    <submittedName>
        <fullName evidence="2">Uncharacterized protein</fullName>
    </submittedName>
</protein>
<dbReference type="Proteomes" id="UP000309340">
    <property type="component" value="Unassembled WGS sequence"/>
</dbReference>
<name>A0A4U0XRG7_9PEZI</name>
<organism evidence="2 3">
    <name type="scientific">Friedmanniomyces simplex</name>
    <dbReference type="NCBI Taxonomy" id="329884"/>
    <lineage>
        <taxon>Eukaryota</taxon>
        <taxon>Fungi</taxon>
        <taxon>Dikarya</taxon>
        <taxon>Ascomycota</taxon>
        <taxon>Pezizomycotina</taxon>
        <taxon>Dothideomycetes</taxon>
        <taxon>Dothideomycetidae</taxon>
        <taxon>Mycosphaerellales</taxon>
        <taxon>Teratosphaeriaceae</taxon>
        <taxon>Friedmanniomyces</taxon>
    </lineage>
</organism>
<feature type="region of interest" description="Disordered" evidence="1">
    <location>
        <begin position="18"/>
        <end position="70"/>
    </location>
</feature>
<feature type="compositionally biased region" description="Polar residues" evidence="1">
    <location>
        <begin position="54"/>
        <end position="70"/>
    </location>
</feature>
<reference evidence="2 3" key="1">
    <citation type="submission" date="2017-03" db="EMBL/GenBank/DDBJ databases">
        <title>Genomes of endolithic fungi from Antarctica.</title>
        <authorList>
            <person name="Coleine C."/>
            <person name="Masonjones S."/>
            <person name="Stajich J.E."/>
        </authorList>
    </citation>
    <scope>NUCLEOTIDE SEQUENCE [LARGE SCALE GENOMIC DNA]</scope>
    <source>
        <strain evidence="2 3">CCFEE 5184</strain>
    </source>
</reference>
<sequence length="101" mass="10744">MREEVGRLREQVRALDSALGNATDKTEEVDLEDGDAFDHPKDGGYTTLKREASASPSATSSGKNPALSPNFTFAPLMMTSDDGAHEFGRISEVSAAALQSI</sequence>
<evidence type="ECO:0000256" key="1">
    <source>
        <dbReference type="SAM" id="MobiDB-lite"/>
    </source>
</evidence>
<proteinExistence type="predicted"/>
<gene>
    <name evidence="2" type="ORF">B0A55_03835</name>
</gene>
<keyword evidence="3" id="KW-1185">Reference proteome</keyword>
<comment type="caution">
    <text evidence="2">The sequence shown here is derived from an EMBL/GenBank/DDBJ whole genome shotgun (WGS) entry which is preliminary data.</text>
</comment>